<keyword evidence="2" id="KW-1185">Reference proteome</keyword>
<accession>A0A847SJ05</accession>
<dbReference type="EMBL" id="JABAHZ010000001">
    <property type="protein sequence ID" value="NLR77346.1"/>
    <property type="molecule type" value="Genomic_DNA"/>
</dbReference>
<dbReference type="AlphaFoldDB" id="A0A847SJ05"/>
<evidence type="ECO:0008006" key="3">
    <source>
        <dbReference type="Google" id="ProtNLM"/>
    </source>
</evidence>
<name>A0A847SJ05_9BACT</name>
<dbReference type="Proteomes" id="UP000552864">
    <property type="component" value="Unassembled WGS sequence"/>
</dbReference>
<evidence type="ECO:0000313" key="1">
    <source>
        <dbReference type="EMBL" id="NLR77346.1"/>
    </source>
</evidence>
<dbReference type="RefSeq" id="WP_168736752.1">
    <property type="nucleotide sequence ID" value="NZ_JABAHZ010000001.1"/>
</dbReference>
<comment type="caution">
    <text evidence="1">The sequence shown here is derived from an EMBL/GenBank/DDBJ whole genome shotgun (WGS) entry which is preliminary data.</text>
</comment>
<protein>
    <recommendedName>
        <fullName evidence="3">PH domain-containing protein</fullName>
    </recommendedName>
</protein>
<gene>
    <name evidence="1" type="ORF">HGH91_01840</name>
</gene>
<reference evidence="1 2" key="1">
    <citation type="submission" date="2020-04" db="EMBL/GenBank/DDBJ databases">
        <authorList>
            <person name="Yin C."/>
        </authorList>
    </citation>
    <scope>NUCLEOTIDE SEQUENCE [LARGE SCALE GENOMIC DNA]</scope>
    <source>
        <strain evidence="1 2">Ak56</strain>
    </source>
</reference>
<proteinExistence type="predicted"/>
<organism evidence="1 2">
    <name type="scientific">Chitinophaga eiseniae</name>
    <dbReference type="NCBI Taxonomy" id="634771"/>
    <lineage>
        <taxon>Bacteria</taxon>
        <taxon>Pseudomonadati</taxon>
        <taxon>Bacteroidota</taxon>
        <taxon>Chitinophagia</taxon>
        <taxon>Chitinophagales</taxon>
        <taxon>Chitinophagaceae</taxon>
        <taxon>Chitinophaga</taxon>
    </lineage>
</organism>
<sequence length="146" mass="16606">MERITGKASILLSIFKRKGGEGLLTKIITDENKADYLQQLTLLEMNEKPLLCFKENELNWLLLTNERVLTAQAGVKIIIPFSELIRIDLALHEEARNGVANLKYFTRLALLDQNGNRYLVSVEKGDPYKGIYQMLHYVASNNSATH</sequence>
<evidence type="ECO:0000313" key="2">
    <source>
        <dbReference type="Proteomes" id="UP000552864"/>
    </source>
</evidence>